<evidence type="ECO:0000256" key="4">
    <source>
        <dbReference type="ARBA" id="ARBA00022581"/>
    </source>
</evidence>
<feature type="zinc finger region" evidence="16">
    <location>
        <begin position="100"/>
        <end position="136"/>
    </location>
</feature>
<dbReference type="GO" id="GO:0030430">
    <property type="term" value="C:host cell cytoplasm"/>
    <property type="evidence" value="ECO:0007669"/>
    <property type="project" value="UniProtKB-SubCell"/>
</dbReference>
<keyword evidence="10 16" id="KW-0238">DNA-binding</keyword>
<evidence type="ECO:0000256" key="15">
    <source>
        <dbReference type="ARBA" id="ARBA00023323"/>
    </source>
</evidence>
<accession>A0A2D2AM78</accession>
<organism evidence="18">
    <name type="scientific">Gammapapillomavirus 23</name>
    <dbReference type="NCBI Taxonomy" id="1961680"/>
    <lineage>
        <taxon>Viruses</taxon>
        <taxon>Monodnaviria</taxon>
        <taxon>Shotokuvirae</taxon>
        <taxon>Cossaviricota</taxon>
        <taxon>Papovaviricetes</taxon>
        <taxon>Zurhausenvirales</taxon>
        <taxon>Papillomaviridae</taxon>
        <taxon>Firstpapillomavirinae</taxon>
        <taxon>Gammapapillomavirus</taxon>
    </lineage>
</organism>
<feature type="zinc finger region" evidence="16">
    <location>
        <begin position="27"/>
        <end position="63"/>
    </location>
</feature>
<evidence type="ECO:0000256" key="17">
    <source>
        <dbReference type="RuleBase" id="RU363123"/>
    </source>
</evidence>
<comment type="subunit">
    <text evidence="16">Forms homodimers. Interacts with ubiquitin-protein ligase UBE3A/E6-AP; this interaction stimulates UBE3A ubiquitin activity. Interacts with host BAK1.</text>
</comment>
<keyword evidence="12 16" id="KW-0804">Transcription</keyword>
<dbReference type="SUPFAM" id="SSF161229">
    <property type="entry name" value="E6 C-terminal domain-like"/>
    <property type="match status" value="2"/>
</dbReference>
<keyword evidence="7 16" id="KW-0863">Zinc-finger</keyword>
<dbReference type="EMBL" id="MF588745">
    <property type="protein sequence ID" value="ATQ38553.1"/>
    <property type="molecule type" value="Genomic_DNA"/>
</dbReference>
<comment type="similarity">
    <text evidence="1 16 17">Belongs to the papillomaviridae E6 protein family.</text>
</comment>
<keyword evidence="9 16" id="KW-0805">Transcription regulation</keyword>
<dbReference type="GO" id="GO:0039648">
    <property type="term" value="P:symbiont-mediated perturbation of host ubiquitin-like protein modification"/>
    <property type="evidence" value="ECO:0007669"/>
    <property type="project" value="UniProtKB-UniRule"/>
</dbReference>
<dbReference type="Gene3D" id="3.30.240.40">
    <property type="entry name" value="E6 early regulatory protein"/>
    <property type="match status" value="2"/>
</dbReference>
<keyword evidence="4 16" id="KW-0945">Host-virus interaction</keyword>
<sequence length="145" mass="17363">MEQLLPYNIEDYCRVFNISFFNVRMKCLFCKFDVSTLDLASFHCKRLRLVWRNNNCFACCEKCLRLLAKYEYENYCVCVCKGTTLEFLTKKDLATCIVRCIECLMLLDLAEKVNCDRRGLPFSLVRTHWRSYCRSCVKKDDWEYC</sequence>
<reference evidence="18" key="1">
    <citation type="journal article" date="2018" name="MSphere">
        <title>Metagenomic Discovery of 83 New Human Papillomavirus Types in Patients with Immunodeficiency.</title>
        <authorList>
            <person name="Pastrana D.V."/>
            <person name="Peretti A."/>
            <person name="Welch N.L."/>
            <person name="Borgogna C."/>
            <person name="Olivero C."/>
            <person name="Badolato R."/>
            <person name="Notarangelo L.D."/>
            <person name="Gariglio M."/>
            <person name="FitzGerald P.C."/>
            <person name="McIntosh C.E."/>
            <person name="Reeves J."/>
            <person name="Starrett G.J."/>
            <person name="Bliskovsky V."/>
            <person name="Velez D."/>
            <person name="Brownell I."/>
            <person name="Yarchoan R."/>
            <person name="Wyvill K.M."/>
            <person name="Uldrick T.S."/>
            <person name="Maldarelli F."/>
            <person name="Lisco A."/>
            <person name="Sereti I."/>
            <person name="Gonzalez C.M."/>
            <person name="Androphy E.J."/>
            <person name="McBride A.A."/>
            <person name="Van Doorslaer K."/>
            <person name="Garcia F."/>
            <person name="Dvoretzky I."/>
            <person name="Liu J.S."/>
            <person name="Han J."/>
            <person name="Murphy P.M."/>
            <person name="McDermott D.H."/>
            <person name="Buck C.B."/>
        </authorList>
    </citation>
    <scope>NUCLEOTIDE SEQUENCE</scope>
    <source>
        <strain evidence="18">Gamma23_m090c10</strain>
    </source>
</reference>
<keyword evidence="15 16" id="KW-1119">Modulation of host cell apoptosis by virus</keyword>
<evidence type="ECO:0000256" key="5">
    <source>
        <dbReference type="ARBA" id="ARBA00022632"/>
    </source>
</evidence>
<evidence type="ECO:0000256" key="10">
    <source>
        <dbReference type="ARBA" id="ARBA00023125"/>
    </source>
</evidence>
<gene>
    <name evidence="16 18" type="primary">E6</name>
</gene>
<protein>
    <recommendedName>
        <fullName evidence="16 17">Protein E6</fullName>
    </recommendedName>
</protein>
<comment type="function">
    <text evidence="16">Plays a major role in the induction and maintenance of cellular transformation. E6 associates with host UBE3A/E6-AP ubiquitin-protein ligase and modulates its activity. Protects host keratinocytes from apoptosis by mediating the degradation of host BAK1. May also inhibit host immune response.</text>
</comment>
<evidence type="ECO:0000256" key="14">
    <source>
        <dbReference type="ARBA" id="ARBA00023280"/>
    </source>
</evidence>
<dbReference type="GO" id="GO:0052170">
    <property type="term" value="P:symbiont-mediated suppression of host innate immune response"/>
    <property type="evidence" value="ECO:0007669"/>
    <property type="project" value="UniProtKB-KW"/>
</dbReference>
<evidence type="ECO:0000256" key="11">
    <source>
        <dbReference type="ARBA" id="ARBA00023159"/>
    </source>
</evidence>
<keyword evidence="11 16" id="KW-0010">Activator</keyword>
<evidence type="ECO:0000256" key="2">
    <source>
        <dbReference type="ARBA" id="ARBA00022518"/>
    </source>
</evidence>
<keyword evidence="6 16" id="KW-0479">Metal-binding</keyword>
<keyword evidence="13 16" id="KW-1035">Host cytoplasm</keyword>
<evidence type="ECO:0000256" key="16">
    <source>
        <dbReference type="HAMAP-Rule" id="MF_04006"/>
    </source>
</evidence>
<dbReference type="GO" id="GO:0006355">
    <property type="term" value="P:regulation of DNA-templated transcription"/>
    <property type="evidence" value="ECO:0007669"/>
    <property type="project" value="UniProtKB-UniRule"/>
</dbReference>
<proteinExistence type="inferred from homology"/>
<dbReference type="GO" id="GO:0052150">
    <property type="term" value="P:symbiont-mediated perturbation of host apoptosis"/>
    <property type="evidence" value="ECO:0007669"/>
    <property type="project" value="UniProtKB-KW"/>
</dbReference>
<dbReference type="GO" id="GO:0039502">
    <property type="term" value="P:symbiont-mediated suppression of host type I interferon-mediated signaling pathway"/>
    <property type="evidence" value="ECO:0007669"/>
    <property type="project" value="UniProtKB-UniRule"/>
</dbReference>
<evidence type="ECO:0000256" key="8">
    <source>
        <dbReference type="ARBA" id="ARBA00022833"/>
    </source>
</evidence>
<evidence type="ECO:0000256" key="12">
    <source>
        <dbReference type="ARBA" id="ARBA00023163"/>
    </source>
</evidence>
<dbReference type="Pfam" id="PF00518">
    <property type="entry name" value="E6"/>
    <property type="match status" value="1"/>
</dbReference>
<evidence type="ECO:0000256" key="6">
    <source>
        <dbReference type="ARBA" id="ARBA00022723"/>
    </source>
</evidence>
<keyword evidence="5 16" id="KW-1090">Inhibition of host innate immune response by virus</keyword>
<dbReference type="HAMAP" id="MF_04006">
    <property type="entry name" value="HPV_E6"/>
    <property type="match status" value="1"/>
</dbReference>
<evidence type="ECO:0000256" key="1">
    <source>
        <dbReference type="ARBA" id="ARBA00006346"/>
    </source>
</evidence>
<comment type="caution">
    <text evidence="16">Lacks conserved residue(s) required for the propagation of feature annotation.</text>
</comment>
<dbReference type="Proteomes" id="UP000290646">
    <property type="component" value="Segment"/>
</dbReference>
<keyword evidence="8 16" id="KW-0862">Zinc</keyword>
<evidence type="ECO:0000256" key="7">
    <source>
        <dbReference type="ARBA" id="ARBA00022771"/>
    </source>
</evidence>
<dbReference type="GO" id="GO:0008270">
    <property type="term" value="F:zinc ion binding"/>
    <property type="evidence" value="ECO:0007669"/>
    <property type="project" value="UniProtKB-KW"/>
</dbReference>
<dbReference type="GO" id="GO:0006351">
    <property type="term" value="P:DNA-templated transcription"/>
    <property type="evidence" value="ECO:0007669"/>
    <property type="project" value="UniProtKB-UniRule"/>
</dbReference>
<name>A0A2D2AM78_9PAPI</name>
<dbReference type="GO" id="GO:0003677">
    <property type="term" value="F:DNA binding"/>
    <property type="evidence" value="ECO:0007669"/>
    <property type="project" value="UniProtKB-UniRule"/>
</dbReference>
<keyword evidence="14 16" id="KW-0899">Viral immunoevasion</keyword>
<dbReference type="InterPro" id="IPR038575">
    <property type="entry name" value="E6_sf"/>
</dbReference>
<evidence type="ECO:0000256" key="9">
    <source>
        <dbReference type="ARBA" id="ARBA00023015"/>
    </source>
</evidence>
<keyword evidence="3 16" id="KW-1048">Host nucleus</keyword>
<comment type="subcellular location">
    <subcellularLocation>
        <location evidence="16 17">Host cytoplasm</location>
    </subcellularLocation>
    <subcellularLocation>
        <location evidence="16 17">Host nucleus</location>
    </subcellularLocation>
</comment>
<evidence type="ECO:0000256" key="13">
    <source>
        <dbReference type="ARBA" id="ARBA00023200"/>
    </source>
</evidence>
<dbReference type="GO" id="GO:0042025">
    <property type="term" value="C:host cell nucleus"/>
    <property type="evidence" value="ECO:0007669"/>
    <property type="project" value="UniProtKB-SubCell"/>
</dbReference>
<evidence type="ECO:0000256" key="3">
    <source>
        <dbReference type="ARBA" id="ARBA00022562"/>
    </source>
</evidence>
<evidence type="ECO:0000313" key="18">
    <source>
        <dbReference type="EMBL" id="ATQ38553.1"/>
    </source>
</evidence>
<dbReference type="InterPro" id="IPR001334">
    <property type="entry name" value="E6"/>
</dbReference>
<keyword evidence="2 16" id="KW-0244">Early protein</keyword>